<dbReference type="InParanoid" id="A0A369J7V3"/>
<protein>
    <submittedName>
        <fullName evidence="2">Uncharacterized protein</fullName>
    </submittedName>
</protein>
<feature type="compositionally biased region" description="Polar residues" evidence="1">
    <location>
        <begin position="21"/>
        <end position="41"/>
    </location>
</feature>
<dbReference type="AlphaFoldDB" id="A0A369J7V3"/>
<gene>
    <name evidence="2" type="ORF">Hypma_000655</name>
</gene>
<feature type="region of interest" description="Disordered" evidence="1">
    <location>
        <begin position="70"/>
        <end position="92"/>
    </location>
</feature>
<sequence length="586" mass="67582">MHEDGLEAFLPLPHDDVTPVPTFSATSATPEDQNGTSNLPLKTNRDSDPPVLDSSPNAFGIFQRYHSLPSSPDTPAHSTTSHTFSDLPEPSTSRMLNFDPYPNETSFLLGEWYWNGGVQKSQKEFMKLIAIISSDSFSPSDICQTNWKLINKKLAINDWDNGEWVDEDAGWHRESVSIQVPFNCRMKTPGPQTYTFGKFYHRSLKAVIVEKLESASSTRYFQNEPYELLWKKEKDGEPLRLYGEMYNSPAFIDSHRELQNMPREPGCDLPRCVVALMFWSDATHLTASGHTKLWPLYLGFGNDSKYERCKPTNNLFEHVAYFEKLPDEFKDFAKSFIGDGHQLSKGFLRFCREEWMHAQWKVLLDEDFMDAYKHGIVIQSLDGIKCRFYPRILTYSADYPEKVLMASVRQFGKYPCPRCKTPKAQLHESGTPDDRKRRLELARVDDERRRKAVSLAQRFIYDENQSIDSVFVERELFSESLTVASNAFSERLSEFLNLFNLFVVDLMHEIEAGTWKDTLVHLLRILASIDNNLLHELDKRFRAMPTFGRDTIRRFSSNASELAHLAARDFEDFLQAWGSMMNSVQI</sequence>
<dbReference type="Pfam" id="PF18759">
    <property type="entry name" value="Plavaka"/>
    <property type="match status" value="1"/>
</dbReference>
<dbReference type="OrthoDB" id="3208495at2759"/>
<dbReference type="EMBL" id="LUEZ02000106">
    <property type="protein sequence ID" value="RDB18151.1"/>
    <property type="molecule type" value="Genomic_DNA"/>
</dbReference>
<proteinExistence type="predicted"/>
<organism evidence="2 3">
    <name type="scientific">Hypsizygus marmoreus</name>
    <name type="common">White beech mushroom</name>
    <name type="synonym">Agaricus marmoreus</name>
    <dbReference type="NCBI Taxonomy" id="39966"/>
    <lineage>
        <taxon>Eukaryota</taxon>
        <taxon>Fungi</taxon>
        <taxon>Dikarya</taxon>
        <taxon>Basidiomycota</taxon>
        <taxon>Agaricomycotina</taxon>
        <taxon>Agaricomycetes</taxon>
        <taxon>Agaricomycetidae</taxon>
        <taxon>Agaricales</taxon>
        <taxon>Tricholomatineae</taxon>
        <taxon>Lyophyllaceae</taxon>
        <taxon>Hypsizygus</taxon>
    </lineage>
</organism>
<evidence type="ECO:0000313" key="3">
    <source>
        <dbReference type="Proteomes" id="UP000076154"/>
    </source>
</evidence>
<dbReference type="STRING" id="39966.A0A369J7V3"/>
<comment type="caution">
    <text evidence="2">The sequence shown here is derived from an EMBL/GenBank/DDBJ whole genome shotgun (WGS) entry which is preliminary data.</text>
</comment>
<dbReference type="Proteomes" id="UP000076154">
    <property type="component" value="Unassembled WGS sequence"/>
</dbReference>
<evidence type="ECO:0000256" key="1">
    <source>
        <dbReference type="SAM" id="MobiDB-lite"/>
    </source>
</evidence>
<name>A0A369J7V3_HYPMA</name>
<keyword evidence="3" id="KW-1185">Reference proteome</keyword>
<dbReference type="InterPro" id="IPR041078">
    <property type="entry name" value="Plavaka"/>
</dbReference>
<accession>A0A369J7V3</accession>
<reference evidence="2" key="1">
    <citation type="submission" date="2018-04" db="EMBL/GenBank/DDBJ databases">
        <title>Whole genome sequencing of Hypsizygus marmoreus.</title>
        <authorList>
            <person name="Choi I.-G."/>
            <person name="Min B."/>
            <person name="Kim J.-G."/>
            <person name="Kim S."/>
            <person name="Oh Y.-L."/>
            <person name="Kong W.-S."/>
            <person name="Park H."/>
            <person name="Jeong J."/>
            <person name="Song E.-S."/>
        </authorList>
    </citation>
    <scope>NUCLEOTIDE SEQUENCE [LARGE SCALE GENOMIC DNA]</scope>
    <source>
        <strain evidence="2">51987-8</strain>
    </source>
</reference>
<evidence type="ECO:0000313" key="2">
    <source>
        <dbReference type="EMBL" id="RDB18151.1"/>
    </source>
</evidence>
<feature type="region of interest" description="Disordered" evidence="1">
    <location>
        <begin position="1"/>
        <end position="53"/>
    </location>
</feature>